<evidence type="ECO:0000256" key="1">
    <source>
        <dbReference type="SAM" id="MobiDB-lite"/>
    </source>
</evidence>
<feature type="compositionally biased region" description="Low complexity" evidence="1">
    <location>
        <begin position="565"/>
        <end position="575"/>
    </location>
</feature>
<keyword evidence="2" id="KW-0132">Cell division</keyword>
<protein>
    <submittedName>
        <fullName evidence="2">Cell division protein FtsK</fullName>
    </submittedName>
</protein>
<dbReference type="EMBL" id="JAPNKA010000001">
    <property type="protein sequence ID" value="MCY1080357.1"/>
    <property type="molecule type" value="Genomic_DNA"/>
</dbReference>
<dbReference type="GO" id="GO:0051301">
    <property type="term" value="P:cell division"/>
    <property type="evidence" value="ECO:0007669"/>
    <property type="project" value="UniProtKB-KW"/>
</dbReference>
<dbReference type="Proteomes" id="UP001207654">
    <property type="component" value="Unassembled WGS sequence"/>
</dbReference>
<evidence type="ECO:0000313" key="2">
    <source>
        <dbReference type="EMBL" id="MCY1080357.1"/>
    </source>
</evidence>
<name>A0ABT4AF86_9BACT</name>
<dbReference type="NCBIfam" id="NF041621">
    <property type="entry name" value="MXAN_5187_C_dom"/>
    <property type="match status" value="1"/>
</dbReference>
<sequence>MVRFKFFVFALLVLGLGLAHLPLVSGPLSARATEDASAPATAAIAEVSRAFDARRLAVQGLALKLAASPDVATAVQPQVVPLPKGKGIRIVEPPTGERFAALRTAAKELVPESLAGSLVLALATSDGTMYALAEGEPAADDKLDVQALSKAGAEGVQVDAFDAPHVFYSVPVLWNPEGGRSQVAVTLVVGAPLVDGKVLESAALASGVAAIALVQGEKVLGTAGAQKELADEGIKVLRKGQSGHVVQSGSVRGWLPQLPQVKLPLFTSFEDVKGGEAPLSVGSRRALEGGLEVVAVSSVRPFMTALADYQQMALFGLMCLLGFSLVWMLVMGSGRGASAEAPAKEKKDKKKGKKGQEEAPAPAQVAAPLPVAPTQEPPVPGPDDFPFPASPARVAQAVPAAEPSGDAFPFPPPVPGSDAYAAAPASGGDAYPFASPPPVVDPYGSPTVPGKDPFAAQAGAADAFPFASGDAGAGVATAEARRGAFAFEDQPTAAYTLQQAADPFAAAAAQAGPAPAFGEDSPPETTRVAAIPQELLARSARPNTAEVPLPHHRPGHPGVAAPSSAPGTPMAGMMGMPPPPPPPTGNSAIALSEEHHFQDVFREFVVTREQCGEPNDGLTYDKFVAKLRKNKEQLVQKYACKTVRFQVYVKEGKAALKATPVKD</sequence>
<accession>A0ABT4AF86</accession>
<feature type="compositionally biased region" description="Pro residues" evidence="1">
    <location>
        <begin position="375"/>
        <end position="384"/>
    </location>
</feature>
<evidence type="ECO:0000313" key="3">
    <source>
        <dbReference type="Proteomes" id="UP001207654"/>
    </source>
</evidence>
<gene>
    <name evidence="2" type="ORF">OV287_38480</name>
</gene>
<keyword evidence="3" id="KW-1185">Reference proteome</keyword>
<dbReference type="InterPro" id="IPR048134">
    <property type="entry name" value="MXAN_5187-like"/>
</dbReference>
<keyword evidence="2" id="KW-0131">Cell cycle</keyword>
<dbReference type="RefSeq" id="WP_267539027.1">
    <property type="nucleotide sequence ID" value="NZ_JAPNKA010000001.1"/>
</dbReference>
<comment type="caution">
    <text evidence="2">The sequence shown here is derived from an EMBL/GenBank/DDBJ whole genome shotgun (WGS) entry which is preliminary data.</text>
</comment>
<feature type="region of interest" description="Disordered" evidence="1">
    <location>
        <begin position="337"/>
        <end position="384"/>
    </location>
</feature>
<proteinExistence type="predicted"/>
<feature type="compositionally biased region" description="Low complexity" evidence="1">
    <location>
        <begin position="358"/>
        <end position="373"/>
    </location>
</feature>
<feature type="region of interest" description="Disordered" evidence="1">
    <location>
        <begin position="545"/>
        <end position="586"/>
    </location>
</feature>
<reference evidence="2 3" key="1">
    <citation type="submission" date="2022-11" db="EMBL/GenBank/DDBJ databases">
        <title>Minimal conservation of predation-associated metabolite biosynthetic gene clusters underscores biosynthetic potential of Myxococcota including descriptions for ten novel species: Archangium lansinium sp. nov., Myxococcus landrumus sp. nov., Nannocystis bai.</title>
        <authorList>
            <person name="Ahearne A."/>
            <person name="Stevens C."/>
            <person name="Phillips K."/>
        </authorList>
    </citation>
    <scope>NUCLEOTIDE SEQUENCE [LARGE SCALE GENOMIC DNA]</scope>
    <source>
        <strain evidence="2 3">MIWBW</strain>
    </source>
</reference>
<dbReference type="NCBIfam" id="NF041620">
    <property type="entry name" value="MXAN_5187_fam"/>
    <property type="match status" value="1"/>
</dbReference>
<organism evidence="2 3">
    <name type="scientific">Archangium lansingense</name>
    <dbReference type="NCBI Taxonomy" id="2995310"/>
    <lineage>
        <taxon>Bacteria</taxon>
        <taxon>Pseudomonadati</taxon>
        <taxon>Myxococcota</taxon>
        <taxon>Myxococcia</taxon>
        <taxon>Myxococcales</taxon>
        <taxon>Cystobacterineae</taxon>
        <taxon>Archangiaceae</taxon>
        <taxon>Archangium</taxon>
    </lineage>
</organism>